<protein>
    <submittedName>
        <fullName evidence="3">RND transporter</fullName>
    </submittedName>
</protein>
<dbReference type="PANTHER" id="PTHR30203:SF25">
    <property type="entry name" value="OUTER MEMBRANE PROTEIN-RELATED"/>
    <property type="match status" value="1"/>
</dbReference>
<dbReference type="Proteomes" id="UP000190750">
    <property type="component" value="Unassembled WGS sequence"/>
</dbReference>
<evidence type="ECO:0000256" key="2">
    <source>
        <dbReference type="RuleBase" id="RU362097"/>
    </source>
</evidence>
<dbReference type="EMBL" id="MTJN01000002">
    <property type="protein sequence ID" value="OOV06879.1"/>
    <property type="molecule type" value="Genomic_DNA"/>
</dbReference>
<keyword evidence="4" id="KW-1185">Reference proteome</keyword>
<reference evidence="3 4" key="1">
    <citation type="submission" date="2017-01" db="EMBL/GenBank/DDBJ databases">
        <title>Genome sequencing of Rhodoferax fermentans JCM 7819.</title>
        <authorList>
            <person name="Kim Y.J."/>
            <person name="Farh M.E.-A."/>
            <person name="Yang D.-C."/>
        </authorList>
    </citation>
    <scope>NUCLEOTIDE SEQUENCE [LARGE SCALE GENOMIC DNA]</scope>
    <source>
        <strain evidence="3 4">JCM 7819</strain>
    </source>
</reference>
<dbReference type="Pfam" id="PF02321">
    <property type="entry name" value="OEP"/>
    <property type="match status" value="2"/>
</dbReference>
<dbReference type="STRING" id="28066.RF819_09160"/>
<evidence type="ECO:0000256" key="1">
    <source>
        <dbReference type="ARBA" id="ARBA00007613"/>
    </source>
</evidence>
<keyword evidence="2" id="KW-0449">Lipoprotein</keyword>
<dbReference type="OrthoDB" id="9770517at2"/>
<accession>A0A1T1ARY7</accession>
<comment type="caution">
    <text evidence="3">The sequence shown here is derived from an EMBL/GenBank/DDBJ whole genome shotgun (WGS) entry which is preliminary data.</text>
</comment>
<comment type="subcellular location">
    <subcellularLocation>
        <location evidence="2">Cell membrane</location>
        <topology evidence="2">Lipid-anchor</topology>
    </subcellularLocation>
</comment>
<keyword evidence="2" id="KW-1134">Transmembrane beta strand</keyword>
<proteinExistence type="inferred from homology"/>
<organism evidence="3 4">
    <name type="scientific">Rhodoferax fermentans</name>
    <dbReference type="NCBI Taxonomy" id="28066"/>
    <lineage>
        <taxon>Bacteria</taxon>
        <taxon>Pseudomonadati</taxon>
        <taxon>Pseudomonadota</taxon>
        <taxon>Betaproteobacteria</taxon>
        <taxon>Burkholderiales</taxon>
        <taxon>Comamonadaceae</taxon>
        <taxon>Rhodoferax</taxon>
    </lineage>
</organism>
<gene>
    <name evidence="3" type="ORF">RF819_09160</name>
</gene>
<evidence type="ECO:0000313" key="4">
    <source>
        <dbReference type="Proteomes" id="UP000190750"/>
    </source>
</evidence>
<dbReference type="InterPro" id="IPR003423">
    <property type="entry name" value="OMP_efflux"/>
</dbReference>
<dbReference type="InterPro" id="IPR010131">
    <property type="entry name" value="MdtP/NodT-like"/>
</dbReference>
<comment type="similarity">
    <text evidence="1 2">Belongs to the outer membrane factor (OMF) (TC 1.B.17) family.</text>
</comment>
<keyword evidence="2" id="KW-0564">Palmitate</keyword>
<dbReference type="RefSeq" id="WP_078364701.1">
    <property type="nucleotide sequence ID" value="NZ_MTJN01000002.1"/>
</dbReference>
<dbReference type="Gene3D" id="2.20.200.10">
    <property type="entry name" value="Outer membrane efflux proteins (OEP)"/>
    <property type="match status" value="1"/>
</dbReference>
<dbReference type="GO" id="GO:0005886">
    <property type="term" value="C:plasma membrane"/>
    <property type="evidence" value="ECO:0007669"/>
    <property type="project" value="UniProtKB-SubCell"/>
</dbReference>
<dbReference type="AlphaFoldDB" id="A0A1T1ARY7"/>
<dbReference type="SUPFAM" id="SSF56954">
    <property type="entry name" value="Outer membrane efflux proteins (OEP)"/>
    <property type="match status" value="1"/>
</dbReference>
<dbReference type="GO" id="GO:0015562">
    <property type="term" value="F:efflux transmembrane transporter activity"/>
    <property type="evidence" value="ECO:0007669"/>
    <property type="project" value="InterPro"/>
</dbReference>
<dbReference type="Gene3D" id="1.20.1600.10">
    <property type="entry name" value="Outer membrane efflux proteins (OEP)"/>
    <property type="match status" value="1"/>
</dbReference>
<sequence>MALYPTCLRVNRNPLFVAYATLSTLLTGCALPSADVSTPTATASVPSAWTQPAPTDAPVVDLRNWWKAFNDPVLDALVQEANTSNLDLALSQSRLREARLASGRTAAQYLPSLSANIQTLQDISATDTYFHASIDMVWELGLFGAAQSARQAAQAVAAAAGADTQGVRVSVVADVVRNYLDLRAAQQQLVHLQRMAALDERALSLAEVRVRTHQGSADEVTQARLRIEQVRATQALLQLASANAAQALAVLLGRTSLDPVWHQTPVNHILPALAPFALAQVPADLLRTRPDVHAAEAEVHRAAAALGLARSELYPRITLGGSFLYAYNITRNFRTRSDNAPAIGPIIDIPLFDWGRRRTQVDIRQENLNAALINYRRAVHHGIAETEGALAALSAQQVRVDALTQAATLLGERTTAAQTQARLGLTSEYDTLARQRAQQQSLAELDMALSARALAFVALYKALGGAPLPKSESEDPAHAATLP</sequence>
<keyword evidence="2" id="KW-0472">Membrane</keyword>
<dbReference type="NCBIfam" id="TIGR01845">
    <property type="entry name" value="outer_NodT"/>
    <property type="match status" value="1"/>
</dbReference>
<dbReference type="PANTHER" id="PTHR30203">
    <property type="entry name" value="OUTER MEMBRANE CATION EFFLUX PROTEIN"/>
    <property type="match status" value="1"/>
</dbReference>
<name>A0A1T1ARY7_RHOFE</name>
<evidence type="ECO:0000313" key="3">
    <source>
        <dbReference type="EMBL" id="OOV06879.1"/>
    </source>
</evidence>
<keyword evidence="2" id="KW-0812">Transmembrane</keyword>